<name>A0AAP0KSS4_9MAGN</name>
<comment type="caution">
    <text evidence="1">The sequence shown here is derived from an EMBL/GenBank/DDBJ whole genome shotgun (WGS) entry which is preliminary data.</text>
</comment>
<organism evidence="1 2">
    <name type="scientific">Stephania cephalantha</name>
    <dbReference type="NCBI Taxonomy" id="152367"/>
    <lineage>
        <taxon>Eukaryota</taxon>
        <taxon>Viridiplantae</taxon>
        <taxon>Streptophyta</taxon>
        <taxon>Embryophyta</taxon>
        <taxon>Tracheophyta</taxon>
        <taxon>Spermatophyta</taxon>
        <taxon>Magnoliopsida</taxon>
        <taxon>Ranunculales</taxon>
        <taxon>Menispermaceae</taxon>
        <taxon>Menispermoideae</taxon>
        <taxon>Cissampelideae</taxon>
        <taxon>Stephania</taxon>
    </lineage>
</organism>
<dbReference type="AlphaFoldDB" id="A0AAP0KSS4"/>
<dbReference type="Proteomes" id="UP001419268">
    <property type="component" value="Unassembled WGS sequence"/>
</dbReference>
<evidence type="ECO:0000313" key="2">
    <source>
        <dbReference type="Proteomes" id="UP001419268"/>
    </source>
</evidence>
<proteinExistence type="predicted"/>
<reference evidence="1 2" key="1">
    <citation type="submission" date="2024-01" db="EMBL/GenBank/DDBJ databases">
        <title>Genome assemblies of Stephania.</title>
        <authorList>
            <person name="Yang L."/>
        </authorList>
    </citation>
    <scope>NUCLEOTIDE SEQUENCE [LARGE SCALE GENOMIC DNA]</scope>
    <source>
        <strain evidence="1">JXDWG</strain>
        <tissue evidence="1">Leaf</tissue>
    </source>
</reference>
<accession>A0AAP0KSS4</accession>
<sequence>MMTGRNTRLFFPLQIKTFCIQVEAPLQGNDMNIIPQPTLDVYFFDTLGLIKGDIWIQRMEERRSKYSSAIGTTIAQQEIDLESQHAGAELEEEMRAEVVVIYTMVLREGMSIMDLLSVMRSSLVPPYHHLFLQDHNLHHQALILRGMTSTIFNIRLT</sequence>
<evidence type="ECO:0000313" key="1">
    <source>
        <dbReference type="EMBL" id="KAK9157278.1"/>
    </source>
</evidence>
<gene>
    <name evidence="1" type="ORF">Scep_003852</name>
</gene>
<dbReference type="EMBL" id="JBBNAG010000002">
    <property type="protein sequence ID" value="KAK9157278.1"/>
    <property type="molecule type" value="Genomic_DNA"/>
</dbReference>
<protein>
    <submittedName>
        <fullName evidence="1">Uncharacterized protein</fullName>
    </submittedName>
</protein>
<keyword evidence="2" id="KW-1185">Reference proteome</keyword>